<dbReference type="SUPFAM" id="SSF51905">
    <property type="entry name" value="FAD/NAD(P)-binding domain"/>
    <property type="match status" value="1"/>
</dbReference>
<evidence type="ECO:0000259" key="1">
    <source>
        <dbReference type="Pfam" id="PF07992"/>
    </source>
</evidence>
<dbReference type="GO" id="GO:0005737">
    <property type="term" value="C:cytoplasm"/>
    <property type="evidence" value="ECO:0007669"/>
    <property type="project" value="TreeGrafter"/>
</dbReference>
<dbReference type="GO" id="GO:0050660">
    <property type="term" value="F:flavin adenine dinucleotide binding"/>
    <property type="evidence" value="ECO:0007669"/>
    <property type="project" value="TreeGrafter"/>
</dbReference>
<dbReference type="PANTHER" id="PTHR43735">
    <property type="entry name" value="APOPTOSIS-INDUCING FACTOR 1"/>
    <property type="match status" value="1"/>
</dbReference>
<dbReference type="Pfam" id="PF07992">
    <property type="entry name" value="Pyr_redox_2"/>
    <property type="match status" value="1"/>
</dbReference>
<organism evidence="2 3">
    <name type="scientific">Chaetomidium leptoderma</name>
    <dbReference type="NCBI Taxonomy" id="669021"/>
    <lineage>
        <taxon>Eukaryota</taxon>
        <taxon>Fungi</taxon>
        <taxon>Dikarya</taxon>
        <taxon>Ascomycota</taxon>
        <taxon>Pezizomycotina</taxon>
        <taxon>Sordariomycetes</taxon>
        <taxon>Sordariomycetidae</taxon>
        <taxon>Sordariales</taxon>
        <taxon>Chaetomiaceae</taxon>
        <taxon>Chaetomidium</taxon>
    </lineage>
</organism>
<comment type="caution">
    <text evidence="2">The sequence shown here is derived from an EMBL/GenBank/DDBJ whole genome shotgun (WGS) entry which is preliminary data.</text>
</comment>
<sequence length="432" mass="46671">MGSIPELQPEITLSPATQLEPFKVLVVGGSYGGLSAALNLQDLCHGLPPRCGEKPAEGEHLGGPQFAVDITIVNERDGFYHVIGSPLALASEAFAEKAWVKYDEIPGLRSPNIRVLQGTVQSVDLEQKVATYLAHGSTAPPSELRYDYLVAATGLRRVWPVVPQSLRRKQFLFEAGDHIRAATTAKHGVVIVGGGAVGIEMAAELKLVHPQLKVTLVHSRDKLLSSESLPDEVKDRSLELLREAQVDVLMSHRLDRTDEVKDDSGNKCLKVHFTNGHTLLADQVSMAVSRSIPSTTYLPSSVVDEEGYVKIQASLSFPSDTPNSDAHFAVGDLVKWSGIKRCGAAMHMGFFAATNVHQQMQRQTAGTEPKLLELDEIPPMIGLAVGKKAVAYWPEGGVTSGEEVMKAFFGDDLGFSICWNHLGLGGDILKAV</sequence>
<reference evidence="2" key="2">
    <citation type="submission" date="2023-05" db="EMBL/GenBank/DDBJ databases">
        <authorList>
            <consortium name="Lawrence Berkeley National Laboratory"/>
            <person name="Steindorff A."/>
            <person name="Hensen N."/>
            <person name="Bonometti L."/>
            <person name="Westerberg I."/>
            <person name="Brannstrom I.O."/>
            <person name="Guillou S."/>
            <person name="Cros-Aarteil S."/>
            <person name="Calhoun S."/>
            <person name="Haridas S."/>
            <person name="Kuo A."/>
            <person name="Mondo S."/>
            <person name="Pangilinan J."/>
            <person name="Riley R."/>
            <person name="Labutti K."/>
            <person name="Andreopoulos B."/>
            <person name="Lipzen A."/>
            <person name="Chen C."/>
            <person name="Yanf M."/>
            <person name="Daum C."/>
            <person name="Ng V."/>
            <person name="Clum A."/>
            <person name="Ohm R."/>
            <person name="Martin F."/>
            <person name="Silar P."/>
            <person name="Natvig D."/>
            <person name="Lalanne C."/>
            <person name="Gautier V."/>
            <person name="Ament-Velasquez S.L."/>
            <person name="Kruys A."/>
            <person name="Hutchinson M.I."/>
            <person name="Powell A.J."/>
            <person name="Barry K."/>
            <person name="Miller A.N."/>
            <person name="Grigoriev I.V."/>
            <person name="Debuchy R."/>
            <person name="Gladieux P."/>
            <person name="Thoren M.H."/>
            <person name="Johannesson H."/>
        </authorList>
    </citation>
    <scope>NUCLEOTIDE SEQUENCE</scope>
    <source>
        <strain evidence="2">CBS 538.74</strain>
    </source>
</reference>
<dbReference type="GO" id="GO:0004174">
    <property type="term" value="F:electron-transferring-flavoprotein dehydrogenase activity"/>
    <property type="evidence" value="ECO:0007669"/>
    <property type="project" value="TreeGrafter"/>
</dbReference>
<proteinExistence type="predicted"/>
<dbReference type="AlphaFoldDB" id="A0AAN6VIK4"/>
<dbReference type="InterPro" id="IPR036188">
    <property type="entry name" value="FAD/NAD-bd_sf"/>
</dbReference>
<dbReference type="PRINTS" id="PR00368">
    <property type="entry name" value="FADPNR"/>
</dbReference>
<protein>
    <submittedName>
        <fullName evidence="2">Apoptosis-inducing factor 2</fullName>
    </submittedName>
</protein>
<reference evidence="2" key="1">
    <citation type="journal article" date="2023" name="Mol. Phylogenet. Evol.">
        <title>Genome-scale phylogeny and comparative genomics of the fungal order Sordariales.</title>
        <authorList>
            <person name="Hensen N."/>
            <person name="Bonometti L."/>
            <person name="Westerberg I."/>
            <person name="Brannstrom I.O."/>
            <person name="Guillou S."/>
            <person name="Cros-Aarteil S."/>
            <person name="Calhoun S."/>
            <person name="Haridas S."/>
            <person name="Kuo A."/>
            <person name="Mondo S."/>
            <person name="Pangilinan J."/>
            <person name="Riley R."/>
            <person name="LaButti K."/>
            <person name="Andreopoulos B."/>
            <person name="Lipzen A."/>
            <person name="Chen C."/>
            <person name="Yan M."/>
            <person name="Daum C."/>
            <person name="Ng V."/>
            <person name="Clum A."/>
            <person name="Steindorff A."/>
            <person name="Ohm R.A."/>
            <person name="Martin F."/>
            <person name="Silar P."/>
            <person name="Natvig D.O."/>
            <person name="Lalanne C."/>
            <person name="Gautier V."/>
            <person name="Ament-Velasquez S.L."/>
            <person name="Kruys A."/>
            <person name="Hutchinson M.I."/>
            <person name="Powell A.J."/>
            <person name="Barry K."/>
            <person name="Miller A.N."/>
            <person name="Grigoriev I.V."/>
            <person name="Debuchy R."/>
            <person name="Gladieux P."/>
            <person name="Hiltunen Thoren M."/>
            <person name="Johannesson H."/>
        </authorList>
    </citation>
    <scope>NUCLEOTIDE SEQUENCE</scope>
    <source>
        <strain evidence="2">CBS 538.74</strain>
    </source>
</reference>
<name>A0AAN6VIK4_9PEZI</name>
<feature type="domain" description="FAD/NAD(P)-binding" evidence="1">
    <location>
        <begin position="22"/>
        <end position="349"/>
    </location>
</feature>
<dbReference type="PANTHER" id="PTHR43735:SF24">
    <property type="entry name" value="NUCLEOTIDE-DISULPHIDE OXIDOREDUCTASE AMID-LIKE, PUTATIVE (AFU_ORTHOLOGUE AFUA_1G17180)-RELATED"/>
    <property type="match status" value="1"/>
</dbReference>
<gene>
    <name evidence="2" type="ORF">C8A00DRAFT_16460</name>
</gene>
<keyword evidence="3" id="KW-1185">Reference proteome</keyword>
<dbReference type="Proteomes" id="UP001302745">
    <property type="component" value="Unassembled WGS sequence"/>
</dbReference>
<dbReference type="InterPro" id="IPR023753">
    <property type="entry name" value="FAD/NAD-binding_dom"/>
</dbReference>
<dbReference type="PRINTS" id="PR00411">
    <property type="entry name" value="PNDRDTASEI"/>
</dbReference>
<evidence type="ECO:0000313" key="2">
    <source>
        <dbReference type="EMBL" id="KAK4152208.1"/>
    </source>
</evidence>
<dbReference type="EMBL" id="MU856983">
    <property type="protein sequence ID" value="KAK4152208.1"/>
    <property type="molecule type" value="Genomic_DNA"/>
</dbReference>
<evidence type="ECO:0000313" key="3">
    <source>
        <dbReference type="Proteomes" id="UP001302745"/>
    </source>
</evidence>
<accession>A0AAN6VIK4</accession>
<dbReference type="Gene3D" id="3.50.50.60">
    <property type="entry name" value="FAD/NAD(P)-binding domain"/>
    <property type="match status" value="2"/>
</dbReference>